<evidence type="ECO:0000313" key="3">
    <source>
        <dbReference type="Proteomes" id="UP001497623"/>
    </source>
</evidence>
<reference evidence="2 3" key="1">
    <citation type="submission" date="2024-05" db="EMBL/GenBank/DDBJ databases">
        <authorList>
            <person name="Wallberg A."/>
        </authorList>
    </citation>
    <scope>NUCLEOTIDE SEQUENCE [LARGE SCALE GENOMIC DNA]</scope>
</reference>
<dbReference type="Proteomes" id="UP001497623">
    <property type="component" value="Unassembled WGS sequence"/>
</dbReference>
<dbReference type="AlphaFoldDB" id="A0AAV2SYN9"/>
<evidence type="ECO:0000256" key="1">
    <source>
        <dbReference type="SAM" id="MobiDB-lite"/>
    </source>
</evidence>
<proteinExistence type="predicted"/>
<organism evidence="2 3">
    <name type="scientific">Meganyctiphanes norvegica</name>
    <name type="common">Northern krill</name>
    <name type="synonym">Thysanopoda norvegica</name>
    <dbReference type="NCBI Taxonomy" id="48144"/>
    <lineage>
        <taxon>Eukaryota</taxon>
        <taxon>Metazoa</taxon>
        <taxon>Ecdysozoa</taxon>
        <taxon>Arthropoda</taxon>
        <taxon>Crustacea</taxon>
        <taxon>Multicrustacea</taxon>
        <taxon>Malacostraca</taxon>
        <taxon>Eumalacostraca</taxon>
        <taxon>Eucarida</taxon>
        <taxon>Euphausiacea</taxon>
        <taxon>Euphausiidae</taxon>
        <taxon>Meganyctiphanes</taxon>
    </lineage>
</organism>
<comment type="caution">
    <text evidence="2">The sequence shown here is derived from an EMBL/GenBank/DDBJ whole genome shotgun (WGS) entry which is preliminary data.</text>
</comment>
<keyword evidence="3" id="KW-1185">Reference proteome</keyword>
<sequence>APGALGEGAPYGVSRQVVEGAARAGAALLADGRPRSRQLEDGPVPPALSQLATPDVPLLSGDIFNTTEASTQITSEFIYDGKQDEQPAEDLEVAIVVTEPP</sequence>
<feature type="non-terminal residue" evidence="2">
    <location>
        <position position="1"/>
    </location>
</feature>
<gene>
    <name evidence="2" type="ORF">MNOR_LOCUS41320</name>
</gene>
<evidence type="ECO:0000313" key="2">
    <source>
        <dbReference type="EMBL" id="CAL4247644.1"/>
    </source>
</evidence>
<name>A0AAV2SYN9_MEGNR</name>
<dbReference type="EMBL" id="CAXKWB010148416">
    <property type="protein sequence ID" value="CAL4247644.1"/>
    <property type="molecule type" value="Genomic_DNA"/>
</dbReference>
<accession>A0AAV2SYN9</accession>
<feature type="region of interest" description="Disordered" evidence="1">
    <location>
        <begin position="32"/>
        <end position="52"/>
    </location>
</feature>
<feature type="non-terminal residue" evidence="2">
    <location>
        <position position="101"/>
    </location>
</feature>
<protein>
    <submittedName>
        <fullName evidence="2">Uncharacterized protein</fullName>
    </submittedName>
</protein>